<reference evidence="2 3" key="1">
    <citation type="submission" date="2023-01" db="EMBL/GenBank/DDBJ databases">
        <title>Vibrio sp. KJ40-1 sp.nov, isolated from marine algae.</title>
        <authorList>
            <person name="Butt M."/>
            <person name="Kim J.M.J."/>
            <person name="Jeon C.O.C."/>
        </authorList>
    </citation>
    <scope>NUCLEOTIDE SEQUENCE [LARGE SCALE GENOMIC DNA]</scope>
    <source>
        <strain evidence="2 3">KJ40-1</strain>
    </source>
</reference>
<dbReference type="RefSeq" id="WP_272139470.1">
    <property type="nucleotide sequence ID" value="NZ_JAQLOI010000003.1"/>
</dbReference>
<evidence type="ECO:0000313" key="3">
    <source>
        <dbReference type="Proteomes" id="UP001210678"/>
    </source>
</evidence>
<dbReference type="Proteomes" id="UP001210678">
    <property type="component" value="Unassembled WGS sequence"/>
</dbReference>
<dbReference type="PIRSF" id="PIRSF037004">
    <property type="entry name" value="UCP037004"/>
    <property type="match status" value="1"/>
</dbReference>
<keyword evidence="3" id="KW-1185">Reference proteome</keyword>
<dbReference type="PANTHER" id="PTHR30087">
    <property type="entry name" value="INNER MEMBRANE PROTEIN"/>
    <property type="match status" value="1"/>
</dbReference>
<feature type="domain" description="DUF1722" evidence="1">
    <location>
        <begin position="190"/>
        <end position="305"/>
    </location>
</feature>
<dbReference type="Pfam" id="PF04463">
    <property type="entry name" value="2-thiour_desulf"/>
    <property type="match status" value="1"/>
</dbReference>
<organism evidence="2 3">
    <name type="scientific">Vibrio algarum</name>
    <dbReference type="NCBI Taxonomy" id="3020714"/>
    <lineage>
        <taxon>Bacteria</taxon>
        <taxon>Pseudomonadati</taxon>
        <taxon>Pseudomonadota</taxon>
        <taxon>Gammaproteobacteria</taxon>
        <taxon>Vibrionales</taxon>
        <taxon>Vibrionaceae</taxon>
        <taxon>Vibrio</taxon>
    </lineage>
</organism>
<proteinExistence type="predicted"/>
<evidence type="ECO:0000259" key="1">
    <source>
        <dbReference type="Pfam" id="PF08349"/>
    </source>
</evidence>
<dbReference type="EMBL" id="JAQLOI010000003">
    <property type="protein sequence ID" value="MDB1125603.1"/>
    <property type="molecule type" value="Genomic_DNA"/>
</dbReference>
<accession>A0ABT4YVI9</accession>
<dbReference type="InterPro" id="IPR007553">
    <property type="entry name" value="2-thiour_desulf"/>
</dbReference>
<dbReference type="PANTHER" id="PTHR30087:SF0">
    <property type="entry name" value="INNER MEMBRANE PROTEIN"/>
    <property type="match status" value="1"/>
</dbReference>
<comment type="caution">
    <text evidence="2">The sequence shown here is derived from an EMBL/GenBank/DDBJ whole genome shotgun (WGS) entry which is preliminary data.</text>
</comment>
<sequence>MDKKLQIGISACVVGQQVRYDKSHKRSHFCMEELSEFAEFKPVCPEVAVGLPIPRPTIRQISIGDVITVSRPDGTGDVTDALTEFGQEHAKKSDDLAGFIFCAKSPSCGMERVKIYQHDGKGSEMTGVGMFSKQIMKHNPLLPCEENGRLNDPIIRENFITRIFTYQKWLDLKASGVTHHKLITFHSAHKYLVMSHHIESYKKLGRLLANPEQPIDNVADEYIAMLMEALTIKATRRSHTNTLHHLQGYFKKQLTKEKRKELNDEIDAYRLGLSPLLVPLTLINHYLLEYPNDYLLEQAYLNPHPKELRLRYGY</sequence>
<evidence type="ECO:0000313" key="2">
    <source>
        <dbReference type="EMBL" id="MDB1125603.1"/>
    </source>
</evidence>
<name>A0ABT4YVI9_9VIBR</name>
<protein>
    <submittedName>
        <fullName evidence="2">DUF523 and DUF1722 domain-containing protein</fullName>
    </submittedName>
</protein>
<dbReference type="InterPro" id="IPR013560">
    <property type="entry name" value="DUF1722"/>
</dbReference>
<dbReference type="Pfam" id="PF08349">
    <property type="entry name" value="DUF1722"/>
    <property type="match status" value="1"/>
</dbReference>
<dbReference type="InterPro" id="IPR017087">
    <property type="entry name" value="UCP037004"/>
</dbReference>
<gene>
    <name evidence="2" type="ORF">PGX00_18855</name>
</gene>